<dbReference type="EMBL" id="KN846957">
    <property type="protein sequence ID" value="KIW71338.1"/>
    <property type="molecule type" value="Genomic_DNA"/>
</dbReference>
<organism evidence="1 2">
    <name type="scientific">Phialophora macrospora</name>
    <dbReference type="NCBI Taxonomy" id="1851006"/>
    <lineage>
        <taxon>Eukaryota</taxon>
        <taxon>Fungi</taxon>
        <taxon>Dikarya</taxon>
        <taxon>Ascomycota</taxon>
        <taxon>Pezizomycotina</taxon>
        <taxon>Eurotiomycetes</taxon>
        <taxon>Chaetothyriomycetidae</taxon>
        <taxon>Chaetothyriales</taxon>
        <taxon>Herpotrichiellaceae</taxon>
        <taxon>Phialophora</taxon>
    </lineage>
</organism>
<proteinExistence type="predicted"/>
<dbReference type="AlphaFoldDB" id="A0A0D2FSE7"/>
<name>A0A0D2FSE7_9EURO</name>
<evidence type="ECO:0000313" key="2">
    <source>
        <dbReference type="Proteomes" id="UP000054266"/>
    </source>
</evidence>
<sequence length="137" mass="15614">MIKAMHKLRSPFSSRNSQPTFFFRLTGCRRSSQVELAQSKSQATSKAGGEGELLLLDDAVNLRRVTSRELCIFPLSKSIQSKFQVVRQYFEQLPVYEAGRCISLCRIPPRSQGVLFLLYTVWSSTWPKFRALLSPIP</sequence>
<accession>A0A0D2FSE7</accession>
<dbReference type="HOGENOM" id="CLU_1864879_0_0_1"/>
<protein>
    <submittedName>
        <fullName evidence="1">Uncharacterized protein</fullName>
    </submittedName>
</protein>
<keyword evidence="2" id="KW-1185">Reference proteome</keyword>
<reference evidence="1 2" key="1">
    <citation type="submission" date="2015-01" db="EMBL/GenBank/DDBJ databases">
        <title>The Genome Sequence of Capronia semiimmersa CBS27337.</title>
        <authorList>
            <consortium name="The Broad Institute Genomics Platform"/>
            <person name="Cuomo C."/>
            <person name="de Hoog S."/>
            <person name="Gorbushina A."/>
            <person name="Stielow B."/>
            <person name="Teixiera M."/>
            <person name="Abouelleil A."/>
            <person name="Chapman S.B."/>
            <person name="Priest M."/>
            <person name="Young S.K."/>
            <person name="Wortman J."/>
            <person name="Nusbaum C."/>
            <person name="Birren B."/>
        </authorList>
    </citation>
    <scope>NUCLEOTIDE SEQUENCE [LARGE SCALE GENOMIC DNA]</scope>
    <source>
        <strain evidence="1 2">CBS 27337</strain>
    </source>
</reference>
<evidence type="ECO:0000313" key="1">
    <source>
        <dbReference type="EMBL" id="KIW71338.1"/>
    </source>
</evidence>
<dbReference type="Proteomes" id="UP000054266">
    <property type="component" value="Unassembled WGS sequence"/>
</dbReference>
<gene>
    <name evidence="1" type="ORF">PV04_03519</name>
</gene>